<dbReference type="EMBL" id="MTSU01000006">
    <property type="protein sequence ID" value="ONF93250.1"/>
    <property type="molecule type" value="Genomic_DNA"/>
</dbReference>
<comment type="caution">
    <text evidence="1">The sequence shown here is derived from an EMBL/GenBank/DDBJ whole genome shotgun (WGS) entry which is preliminary data.</text>
</comment>
<proteinExistence type="predicted"/>
<dbReference type="Proteomes" id="UP000189337">
    <property type="component" value="Unassembled WGS sequence"/>
</dbReference>
<reference evidence="1 2" key="1">
    <citation type="submission" date="2017-01" db="EMBL/GenBank/DDBJ databases">
        <title>Comparative genomic analysis of Brazilian Leptospira santarosai.</title>
        <authorList>
            <person name="Moreno L.Z."/>
            <person name="Miraglia F."/>
            <person name="Kremer F.S."/>
            <person name="Eslabao M.R."/>
            <person name="Lilenbaum W."/>
            <person name="Dellagostin O.A."/>
            <person name="Moreno A.M."/>
        </authorList>
    </citation>
    <scope>NUCLEOTIDE SEQUENCE [LARGE SCALE GENOMIC DNA]</scope>
    <source>
        <strain evidence="1 2">M52/8-19</strain>
    </source>
</reference>
<evidence type="ECO:0000313" key="1">
    <source>
        <dbReference type="EMBL" id="ONF93250.1"/>
    </source>
</evidence>
<sequence length="73" mass="8969">MKSIGVWDLKLCNTFSSKRKSETFMRLNLWLFLEEILRSNFWNKLMNIIFIHSNNNMKFPHKISVWRLSYNEK</sequence>
<accession>A0AB73LMU1</accession>
<protein>
    <submittedName>
        <fullName evidence="1">Uncharacterized protein</fullName>
    </submittedName>
</protein>
<gene>
    <name evidence="1" type="ORF">BWD14_08875</name>
</gene>
<evidence type="ECO:0000313" key="2">
    <source>
        <dbReference type="Proteomes" id="UP000189337"/>
    </source>
</evidence>
<dbReference type="AlphaFoldDB" id="A0AB73LMU1"/>
<organism evidence="1 2">
    <name type="scientific">Leptospira santarosai</name>
    <dbReference type="NCBI Taxonomy" id="28183"/>
    <lineage>
        <taxon>Bacteria</taxon>
        <taxon>Pseudomonadati</taxon>
        <taxon>Spirochaetota</taxon>
        <taxon>Spirochaetia</taxon>
        <taxon>Leptospirales</taxon>
        <taxon>Leptospiraceae</taxon>
        <taxon>Leptospira</taxon>
    </lineage>
</organism>
<name>A0AB73LMU1_9LEPT</name>